<evidence type="ECO:0000313" key="2">
    <source>
        <dbReference type="Proteomes" id="UP000789396"/>
    </source>
</evidence>
<gene>
    <name evidence="1" type="ORF">RFULGI_LOCUS8816</name>
</gene>
<evidence type="ECO:0000313" key="1">
    <source>
        <dbReference type="EMBL" id="CAG8660151.1"/>
    </source>
</evidence>
<dbReference type="AlphaFoldDB" id="A0A9N9H6C9"/>
<accession>A0A9N9H6C9</accession>
<keyword evidence="2" id="KW-1185">Reference proteome</keyword>
<organism evidence="1 2">
    <name type="scientific">Racocetra fulgida</name>
    <dbReference type="NCBI Taxonomy" id="60492"/>
    <lineage>
        <taxon>Eukaryota</taxon>
        <taxon>Fungi</taxon>
        <taxon>Fungi incertae sedis</taxon>
        <taxon>Mucoromycota</taxon>
        <taxon>Glomeromycotina</taxon>
        <taxon>Glomeromycetes</taxon>
        <taxon>Diversisporales</taxon>
        <taxon>Gigasporaceae</taxon>
        <taxon>Racocetra</taxon>
    </lineage>
</organism>
<reference evidence="1" key="1">
    <citation type="submission" date="2021-06" db="EMBL/GenBank/DDBJ databases">
        <authorList>
            <person name="Kallberg Y."/>
            <person name="Tangrot J."/>
            <person name="Rosling A."/>
        </authorList>
    </citation>
    <scope>NUCLEOTIDE SEQUENCE</scope>
    <source>
        <strain evidence="1">IN212</strain>
    </source>
</reference>
<name>A0A9N9H6C9_9GLOM</name>
<protein>
    <submittedName>
        <fullName evidence="1">10443_t:CDS:1</fullName>
    </submittedName>
</protein>
<dbReference type="EMBL" id="CAJVPZ010014716">
    <property type="protein sequence ID" value="CAG8660151.1"/>
    <property type="molecule type" value="Genomic_DNA"/>
</dbReference>
<dbReference type="Proteomes" id="UP000789396">
    <property type="component" value="Unassembled WGS sequence"/>
</dbReference>
<comment type="caution">
    <text evidence="1">The sequence shown here is derived from an EMBL/GenBank/DDBJ whole genome shotgun (WGS) entry which is preliminary data.</text>
</comment>
<sequence>MAIRKEEFNKDKEQEINFNEYNNHKSEIIKILTNYEELRKREFGDEIKQVLIVYLKKCITKSVLAKIKTQALGCLTSVMTDKVIDHINDK</sequence>
<dbReference type="OrthoDB" id="10532107at2759"/>
<feature type="non-terminal residue" evidence="1">
    <location>
        <position position="90"/>
    </location>
</feature>
<proteinExistence type="predicted"/>